<protein>
    <submittedName>
        <fullName evidence="2">Uncharacterized protein</fullName>
    </submittedName>
</protein>
<dbReference type="KEGG" id="pbap:Pla133_38260"/>
<dbReference type="EMBL" id="CP036287">
    <property type="protein sequence ID" value="QDU68723.1"/>
    <property type="molecule type" value="Genomic_DNA"/>
</dbReference>
<evidence type="ECO:0000256" key="1">
    <source>
        <dbReference type="SAM" id="SignalP"/>
    </source>
</evidence>
<keyword evidence="3" id="KW-1185">Reference proteome</keyword>
<accession>A0A518BP65</accession>
<evidence type="ECO:0000313" key="3">
    <source>
        <dbReference type="Proteomes" id="UP000316921"/>
    </source>
</evidence>
<feature type="chain" id="PRO_5022121802" evidence="1">
    <location>
        <begin position="25"/>
        <end position="1009"/>
    </location>
</feature>
<reference evidence="2 3" key="1">
    <citation type="submission" date="2019-02" db="EMBL/GenBank/DDBJ databases">
        <title>Deep-cultivation of Planctomycetes and their phenomic and genomic characterization uncovers novel biology.</title>
        <authorList>
            <person name="Wiegand S."/>
            <person name="Jogler M."/>
            <person name="Boedeker C."/>
            <person name="Pinto D."/>
            <person name="Vollmers J."/>
            <person name="Rivas-Marin E."/>
            <person name="Kohn T."/>
            <person name="Peeters S.H."/>
            <person name="Heuer A."/>
            <person name="Rast P."/>
            <person name="Oberbeckmann S."/>
            <person name="Bunk B."/>
            <person name="Jeske O."/>
            <person name="Meyerdierks A."/>
            <person name="Storesund J.E."/>
            <person name="Kallscheuer N."/>
            <person name="Luecker S."/>
            <person name="Lage O.M."/>
            <person name="Pohl T."/>
            <person name="Merkel B.J."/>
            <person name="Hornburger P."/>
            <person name="Mueller R.-W."/>
            <person name="Bruemmer F."/>
            <person name="Labrenz M."/>
            <person name="Spormann A.M."/>
            <person name="Op den Camp H."/>
            <person name="Overmann J."/>
            <person name="Amann R."/>
            <person name="Jetten M.S.M."/>
            <person name="Mascher T."/>
            <person name="Medema M.H."/>
            <person name="Devos D.P."/>
            <person name="Kaster A.-K."/>
            <person name="Ovreas L."/>
            <person name="Rohde M."/>
            <person name="Galperin M.Y."/>
            <person name="Jogler C."/>
        </authorList>
    </citation>
    <scope>NUCLEOTIDE SEQUENCE [LARGE SCALE GENOMIC DNA]</scope>
    <source>
        <strain evidence="2 3">Pla133</strain>
    </source>
</reference>
<dbReference type="RefSeq" id="WP_145067975.1">
    <property type="nucleotide sequence ID" value="NZ_CP036287.1"/>
</dbReference>
<sequence precursor="true">MTRATLTALSAAVLCVPLALSAHAGQLEAQGLPDRSPDLTAGLATWRAEHGPSWHLRRDAGTGHAAFLFGGSVAASTTPRVDGDYVAQALGFLESAHGLLGVDLEALGEPTVTYLPLSFGGSSDKVVVSFGQVVDGIPVRGGKVNVLLGMDGTLLALDSTGLPNLSEFSVRPTVSSAMARAAAVTSFVQTTGLAPTEVGEPRLVMVQEQQGKLRAPVAAWELDLRFEQSGAVFARRYAVAAEGSPRLVVDEDLIHFFDVGGQVLTNATPGTQPDSASNPEVQVPAAYMRVDSSAGSVFTDQNGFFNFPGVSGPLNVTFQYEGSFNDVFNDQGAEHVITQSLSGTGNTVLMNPTGDAQVTSQSNVFVTLNAMRDWIRSLNPTDGAMDFVNNSEVNEDFTDFGTFTISNCNAFYDGSSTNYFLPGGGCVNTAYSTVIAHEQGHWLNDRYGSFNGSDGFGEGNADVFAMYLFDTPIVGSGFSGGSTIIRSGENTLQYCGDGNGGCYGAVHTDGQVHMGAMWKVRRNLQTKYGTAVGGLVADQLLSGWMNGYDQGTIDSVIEIQLLTLDDNDGNIDNGTPNYAEIDGAFLEQGFPGYELSLIAVANLAAVSDSLDEAGPYGVAVVAASLIGGSLTQVELKFDAGAGVQTVAMSNNGGATYAGLIPGVPSPAQVDYWVEVTDNLGNTKTWPEDGAAAPARFTVGQLEVQFSENFDGPTDNGWTHAQVQTQDDWQRGVPGGKGGVSSGIAWNDPDQAVSGLNVWGNDLGPDGFNGAYQPDVINFLRSPLIDLSGANGATLRFQRWLTVEEAIFDQAQIRLNGATVWENPQNGNLVDTAWTNFELDISSADGDPSVELEFRLESDGGLNLGGWNIDDLEIFTLNPSPSFCQPSIYGAGVAGLGGQVPTIDAKGQPAQSGNTEFVVAVKNGRPQSVATIVVGLQSADIPALGGSLLVLPILTPSVLLDVFGQITLSVPLSNSPGLIGQTLFVQAFVTDAAAPEGFSISPGFAATICN</sequence>
<dbReference type="SUPFAM" id="SSF55486">
    <property type="entry name" value="Metalloproteases ('zincins'), catalytic domain"/>
    <property type="match status" value="1"/>
</dbReference>
<name>A0A518BP65_9BACT</name>
<dbReference type="Proteomes" id="UP000316921">
    <property type="component" value="Chromosome"/>
</dbReference>
<proteinExistence type="predicted"/>
<organism evidence="2 3">
    <name type="scientific">Engelhardtia mirabilis</name>
    <dbReference type="NCBI Taxonomy" id="2528011"/>
    <lineage>
        <taxon>Bacteria</taxon>
        <taxon>Pseudomonadati</taxon>
        <taxon>Planctomycetota</taxon>
        <taxon>Planctomycetia</taxon>
        <taxon>Planctomycetia incertae sedis</taxon>
        <taxon>Engelhardtia</taxon>
    </lineage>
</organism>
<gene>
    <name evidence="2" type="ORF">Pla133_38260</name>
</gene>
<feature type="signal peptide" evidence="1">
    <location>
        <begin position="1"/>
        <end position="24"/>
    </location>
</feature>
<evidence type="ECO:0000313" key="2">
    <source>
        <dbReference type="EMBL" id="QDU68723.1"/>
    </source>
</evidence>
<dbReference type="AlphaFoldDB" id="A0A518BP65"/>
<keyword evidence="1" id="KW-0732">Signal</keyword>